<feature type="compositionally biased region" description="Gly residues" evidence="6">
    <location>
        <begin position="1"/>
        <end position="11"/>
    </location>
</feature>
<proteinExistence type="predicted"/>
<name>A0ABM3VVS6_ERIEU</name>
<gene>
    <name evidence="8" type="primary">DNAAF8</name>
</gene>
<evidence type="ECO:0000256" key="5">
    <source>
        <dbReference type="ARBA" id="ARBA00030565"/>
    </source>
</evidence>
<feature type="compositionally biased region" description="Basic and acidic residues" evidence="6">
    <location>
        <begin position="141"/>
        <end position="150"/>
    </location>
</feature>
<evidence type="ECO:0000256" key="2">
    <source>
        <dbReference type="ARBA" id="ARBA00024177"/>
    </source>
</evidence>
<dbReference type="InterPro" id="IPR031531">
    <property type="entry name" value="DNAAF8"/>
</dbReference>
<evidence type="ECO:0000313" key="8">
    <source>
        <dbReference type="RefSeq" id="XP_060028433.1"/>
    </source>
</evidence>
<feature type="compositionally biased region" description="Low complexity" evidence="6">
    <location>
        <begin position="165"/>
        <end position="185"/>
    </location>
</feature>
<evidence type="ECO:0000256" key="3">
    <source>
        <dbReference type="ARBA" id="ARBA00024190"/>
    </source>
</evidence>
<feature type="compositionally biased region" description="Polar residues" evidence="6">
    <location>
        <begin position="270"/>
        <end position="286"/>
    </location>
</feature>
<evidence type="ECO:0000256" key="6">
    <source>
        <dbReference type="SAM" id="MobiDB-lite"/>
    </source>
</evidence>
<feature type="compositionally biased region" description="Basic and acidic residues" evidence="6">
    <location>
        <begin position="303"/>
        <end position="318"/>
    </location>
</feature>
<feature type="region of interest" description="Disordered" evidence="6">
    <location>
        <begin position="1"/>
        <end position="185"/>
    </location>
</feature>
<evidence type="ECO:0000256" key="1">
    <source>
        <dbReference type="ARBA" id="ARBA00022490"/>
    </source>
</evidence>
<organism evidence="7 8">
    <name type="scientific">Erinaceus europaeus</name>
    <name type="common">Western European hedgehog</name>
    <dbReference type="NCBI Taxonomy" id="9365"/>
    <lineage>
        <taxon>Eukaryota</taxon>
        <taxon>Metazoa</taxon>
        <taxon>Chordata</taxon>
        <taxon>Craniata</taxon>
        <taxon>Vertebrata</taxon>
        <taxon>Euteleostomi</taxon>
        <taxon>Mammalia</taxon>
        <taxon>Eutheria</taxon>
        <taxon>Laurasiatheria</taxon>
        <taxon>Eulipotyphla</taxon>
        <taxon>Erinaceidae</taxon>
        <taxon>Erinaceinae</taxon>
        <taxon>Erinaceus</taxon>
    </lineage>
</organism>
<sequence>MASGDQDGGSSPGSPWAAILEAVREQLPSLDSDSSLPAEAAPEPWSERTARAEDLAPPGGEDTSRPLGSSAPKGTPRWQEGDLRSMSFNTGASQSAPCGPQGEASLSSGEGEQKTESPDAASPVCQASDPARRRALRRERRQMIEKDILHRVTWGAEEPARSDPGEAAASGRRPAAAAEEPQEGPLVLSLQQFEDRDLDLLLQSLRGLGDRPPGAAWWAADYRQLSDHAEPSTQDLLMEQLALLCASQSRASSSSSKVPDALTDTWPQKAGSSCASWQRGSVGTHSLRQRSWEAQPSTIFIDLRPKDPSPDRGLEDSSSRSPSSSSSEEEEEERAAPEGQESHSSWRPRDHTGKSQLLQQLRAFRQGAARAELPDREGPSGQRAQAPEDRAGSATQRKQHVAV</sequence>
<evidence type="ECO:0000256" key="4">
    <source>
        <dbReference type="ARBA" id="ARBA00024428"/>
    </source>
</evidence>
<evidence type="ECO:0000313" key="7">
    <source>
        <dbReference type="Proteomes" id="UP001652624"/>
    </source>
</evidence>
<feature type="compositionally biased region" description="Basic and acidic residues" evidence="6">
    <location>
        <begin position="45"/>
        <end position="54"/>
    </location>
</feature>
<feature type="compositionally biased region" description="Low complexity" evidence="6">
    <location>
        <begin position="27"/>
        <end position="44"/>
    </location>
</feature>
<dbReference type="Pfam" id="PF15773">
    <property type="entry name" value="DAAP1"/>
    <property type="match status" value="2"/>
</dbReference>
<reference evidence="8" key="1">
    <citation type="submission" date="2025-08" db="UniProtKB">
        <authorList>
            <consortium name="RefSeq"/>
        </authorList>
    </citation>
    <scope>IDENTIFICATION</scope>
</reference>
<dbReference type="PANTHER" id="PTHR35977">
    <property type="entry name" value="CHROMOSOME 16 OPEN READING FRAME 71"/>
    <property type="match status" value="1"/>
</dbReference>
<keyword evidence="1" id="KW-0963">Cytoplasm</keyword>
<keyword evidence="7" id="KW-1185">Reference proteome</keyword>
<dbReference type="PANTHER" id="PTHR35977:SF1">
    <property type="entry name" value="DYNEIN AXONEMAL ASSEMBLY FACTOR 8"/>
    <property type="match status" value="1"/>
</dbReference>
<dbReference type="RefSeq" id="XP_060028433.1">
    <property type="nucleotide sequence ID" value="XM_060172450.1"/>
</dbReference>
<dbReference type="GeneID" id="103112587"/>
<feature type="compositionally biased region" description="Polar residues" evidence="6">
    <location>
        <begin position="86"/>
        <end position="96"/>
    </location>
</feature>
<feature type="region of interest" description="Disordered" evidence="6">
    <location>
        <begin position="248"/>
        <end position="403"/>
    </location>
</feature>
<protein>
    <recommendedName>
        <fullName evidence="4">Dynein axonemal assembly factor 8</fullName>
    </recommendedName>
    <alternativeName>
        <fullName evidence="5">Dynein axonemal-associated protein 1</fullName>
    </alternativeName>
</protein>
<comment type="subcellular location">
    <subcellularLocation>
        <location evidence="3">Dynein axonemal particle</location>
    </subcellularLocation>
</comment>
<dbReference type="Proteomes" id="UP001652624">
    <property type="component" value="Chromosome 15"/>
</dbReference>
<comment type="function">
    <text evidence="2">In cyliated cells, dynein axonemal particle-specific protein required for deployment of ODA to the axoneme. Interacts with outer dynein arm (ODA) subunits.</text>
</comment>
<accession>A0ABM3VVS6</accession>